<keyword evidence="2" id="KW-1185">Reference proteome</keyword>
<protein>
    <submittedName>
        <fullName evidence="1">Metal-dependent hydrolase</fullName>
    </submittedName>
</protein>
<gene>
    <name evidence="1" type="ORF">AN215_18720</name>
</gene>
<keyword evidence="1" id="KW-0378">Hydrolase</keyword>
<dbReference type="Gene3D" id="3.50.30.50">
    <property type="entry name" value="Putative cyclase"/>
    <property type="match status" value="1"/>
</dbReference>
<sequence length="223" mass="24922">MKMVDISQGWYEGMPSYNAAWYPKFGIRKAMSPETDPAGVGRTFSDLQIFPHNGTHVESGFHFYEDGEKIDEVPLETFVGRVVVADLSGHRDLDPVTGDELEKAVRDVWQAGDRLLIRTDHPNRYLGREDYWDKPPYLTLSSADWMVDNGVTLVGMDCITERPDDRSGQVHRRLLAAGIPILENIQNLDQITSQVAQLMALPVKIAGVEAAPARAVVFDGWPV</sequence>
<dbReference type="EMBL" id="LJGT01000040">
    <property type="protein sequence ID" value="OEU88194.1"/>
    <property type="molecule type" value="Genomic_DNA"/>
</dbReference>
<comment type="caution">
    <text evidence="1">The sequence shown here is derived from an EMBL/GenBank/DDBJ whole genome shotgun (WGS) entry which is preliminary data.</text>
</comment>
<dbReference type="Proteomes" id="UP000176087">
    <property type="component" value="Unassembled WGS sequence"/>
</dbReference>
<reference evidence="1 2" key="1">
    <citation type="journal article" date="2016" name="Front. Microbiol.">
        <title>Comparative Genomics Analysis of Streptomyces Species Reveals Their Adaptation to the Marine Environment and Their Diversity at the Genomic Level.</title>
        <authorList>
            <person name="Tian X."/>
            <person name="Zhang Z."/>
            <person name="Yang T."/>
            <person name="Chen M."/>
            <person name="Li J."/>
            <person name="Chen F."/>
            <person name="Yang J."/>
            <person name="Li W."/>
            <person name="Zhang B."/>
            <person name="Zhang Z."/>
            <person name="Wu J."/>
            <person name="Zhang C."/>
            <person name="Long L."/>
            <person name="Xiao J."/>
        </authorList>
    </citation>
    <scope>NUCLEOTIDE SEQUENCE [LARGE SCALE GENOMIC DNA]</scope>
    <source>
        <strain evidence="1 2">SCSIO 10390</strain>
    </source>
</reference>
<dbReference type="STRING" id="933944.AN215_18720"/>
<dbReference type="OrthoDB" id="7067800at2"/>
<dbReference type="InterPro" id="IPR037175">
    <property type="entry name" value="KFase_sf"/>
</dbReference>
<dbReference type="PANTHER" id="PTHR31118">
    <property type="entry name" value="CYCLASE-LIKE PROTEIN 2"/>
    <property type="match status" value="1"/>
</dbReference>
<dbReference type="PANTHER" id="PTHR31118:SF12">
    <property type="entry name" value="CYCLASE-LIKE PROTEIN 2"/>
    <property type="match status" value="1"/>
</dbReference>
<evidence type="ECO:0000313" key="2">
    <source>
        <dbReference type="Proteomes" id="UP000176087"/>
    </source>
</evidence>
<dbReference type="PATRIC" id="fig|933944.5.peg.3074"/>
<accession>A0A1E7JKL7</accession>
<proteinExistence type="predicted"/>
<dbReference type="SUPFAM" id="SSF102198">
    <property type="entry name" value="Putative cyclase"/>
    <property type="match status" value="1"/>
</dbReference>
<evidence type="ECO:0000313" key="1">
    <source>
        <dbReference type="EMBL" id="OEU88194.1"/>
    </source>
</evidence>
<dbReference type="Pfam" id="PF04199">
    <property type="entry name" value="Cyclase"/>
    <property type="match status" value="1"/>
</dbReference>
<dbReference type="AlphaFoldDB" id="A0A1E7JKL7"/>
<name>A0A1E7JKL7_9ACTN</name>
<dbReference type="GO" id="GO:0019441">
    <property type="term" value="P:L-tryptophan catabolic process to kynurenine"/>
    <property type="evidence" value="ECO:0007669"/>
    <property type="project" value="InterPro"/>
</dbReference>
<dbReference type="GO" id="GO:0004061">
    <property type="term" value="F:arylformamidase activity"/>
    <property type="evidence" value="ECO:0007669"/>
    <property type="project" value="InterPro"/>
</dbReference>
<dbReference type="InterPro" id="IPR007325">
    <property type="entry name" value="KFase/CYL"/>
</dbReference>
<organism evidence="1 2">
    <name type="scientific">Streptomyces abyssalis</name>
    <dbReference type="NCBI Taxonomy" id="933944"/>
    <lineage>
        <taxon>Bacteria</taxon>
        <taxon>Bacillati</taxon>
        <taxon>Actinomycetota</taxon>
        <taxon>Actinomycetes</taxon>
        <taxon>Kitasatosporales</taxon>
        <taxon>Streptomycetaceae</taxon>
        <taxon>Streptomyces</taxon>
    </lineage>
</organism>